<feature type="transmembrane region" description="Helical" evidence="1">
    <location>
        <begin position="16"/>
        <end position="36"/>
    </location>
</feature>
<dbReference type="EMBL" id="JAHMHQ010000022">
    <property type="protein sequence ID" value="KAK1625002.1"/>
    <property type="molecule type" value="Genomic_DNA"/>
</dbReference>
<keyword evidence="1" id="KW-0812">Transmembrane</keyword>
<dbReference type="RefSeq" id="XP_060440997.1">
    <property type="nucleotide sequence ID" value="XM_060591179.1"/>
</dbReference>
<evidence type="ECO:0000313" key="2">
    <source>
        <dbReference type="EMBL" id="KAK1625002.1"/>
    </source>
</evidence>
<comment type="caution">
    <text evidence="2">The sequence shown here is derived from an EMBL/GenBank/DDBJ whole genome shotgun (WGS) entry which is preliminary data.</text>
</comment>
<dbReference type="Proteomes" id="UP001243989">
    <property type="component" value="Unassembled WGS sequence"/>
</dbReference>
<accession>A0AAI9ZI41</accession>
<protein>
    <submittedName>
        <fullName evidence="2">Uncharacterized protein</fullName>
    </submittedName>
</protein>
<keyword evidence="1" id="KW-0472">Membrane</keyword>
<dbReference type="GeneID" id="85476041"/>
<reference evidence="2" key="1">
    <citation type="submission" date="2021-06" db="EMBL/GenBank/DDBJ databases">
        <title>Comparative genomics, transcriptomics and evolutionary studies reveal genomic signatures of adaptation to plant cell wall in hemibiotrophic fungi.</title>
        <authorList>
            <consortium name="DOE Joint Genome Institute"/>
            <person name="Baroncelli R."/>
            <person name="Diaz J.F."/>
            <person name="Benocci T."/>
            <person name="Peng M."/>
            <person name="Battaglia E."/>
            <person name="Haridas S."/>
            <person name="Andreopoulos W."/>
            <person name="Labutti K."/>
            <person name="Pangilinan J."/>
            <person name="Floch G.L."/>
            <person name="Makela M.R."/>
            <person name="Henrissat B."/>
            <person name="Grigoriev I.V."/>
            <person name="Crouch J.A."/>
            <person name="De Vries R.P."/>
            <person name="Sukno S.A."/>
            <person name="Thon M.R."/>
        </authorList>
    </citation>
    <scope>NUCLEOTIDE SEQUENCE</scope>
    <source>
        <strain evidence="2">CBS 102054</strain>
    </source>
</reference>
<keyword evidence="3" id="KW-1185">Reference proteome</keyword>
<dbReference type="AlphaFoldDB" id="A0AAI9ZI41"/>
<keyword evidence="1" id="KW-1133">Transmembrane helix</keyword>
<evidence type="ECO:0000256" key="1">
    <source>
        <dbReference type="SAM" id="Phobius"/>
    </source>
</evidence>
<sequence>MQVQVQVQVWPGRRECLVCVVVVVVNTAMCVMASVLSERGAYLPTYRRNSPEIQEAGSCRPASTQEENSGLITASFVALPPFPDWCLLHLAVSRFPHSRYQPS</sequence>
<organism evidence="2 3">
    <name type="scientific">Colletotrichum phormii</name>
    <dbReference type="NCBI Taxonomy" id="359342"/>
    <lineage>
        <taxon>Eukaryota</taxon>
        <taxon>Fungi</taxon>
        <taxon>Dikarya</taxon>
        <taxon>Ascomycota</taxon>
        <taxon>Pezizomycotina</taxon>
        <taxon>Sordariomycetes</taxon>
        <taxon>Hypocreomycetidae</taxon>
        <taxon>Glomerellales</taxon>
        <taxon>Glomerellaceae</taxon>
        <taxon>Colletotrichum</taxon>
        <taxon>Colletotrichum acutatum species complex</taxon>
    </lineage>
</organism>
<proteinExistence type="predicted"/>
<name>A0AAI9ZI41_9PEZI</name>
<gene>
    <name evidence="2" type="ORF">BDP81DRAFT_436922</name>
</gene>
<evidence type="ECO:0000313" key="3">
    <source>
        <dbReference type="Proteomes" id="UP001243989"/>
    </source>
</evidence>